<sequence>MLNARADAEVLLSDHRPATASSEAGPGSVAGSAVDGDPWTGWRSERRGRYQWIAVDLGAISTVSRVSLRGSRECARA</sequence>
<dbReference type="Gene3D" id="2.60.120.260">
    <property type="entry name" value="Galactose-binding domain-like"/>
    <property type="match status" value="1"/>
</dbReference>
<feature type="region of interest" description="Disordered" evidence="1">
    <location>
        <begin position="13"/>
        <end position="43"/>
    </location>
</feature>
<evidence type="ECO:0000256" key="1">
    <source>
        <dbReference type="SAM" id="MobiDB-lite"/>
    </source>
</evidence>
<evidence type="ECO:0000313" key="3">
    <source>
        <dbReference type="EMBL" id="MBO2451216.1"/>
    </source>
</evidence>
<dbReference type="EMBL" id="JAGEOJ010000012">
    <property type="protein sequence ID" value="MBO2451216.1"/>
    <property type="molecule type" value="Genomic_DNA"/>
</dbReference>
<dbReference type="SUPFAM" id="SSF49785">
    <property type="entry name" value="Galactose-binding domain-like"/>
    <property type="match status" value="1"/>
</dbReference>
<gene>
    <name evidence="3" type="ORF">J4573_29270</name>
</gene>
<name>A0A939PMD5_9ACTN</name>
<dbReference type="Pfam" id="PF00754">
    <property type="entry name" value="F5_F8_type_C"/>
    <property type="match status" value="1"/>
</dbReference>
<evidence type="ECO:0000259" key="2">
    <source>
        <dbReference type="PROSITE" id="PS50022"/>
    </source>
</evidence>
<keyword evidence="4" id="KW-1185">Reference proteome</keyword>
<evidence type="ECO:0000313" key="4">
    <source>
        <dbReference type="Proteomes" id="UP000669179"/>
    </source>
</evidence>
<feature type="domain" description="F5/8 type C" evidence="2">
    <location>
        <begin position="1"/>
        <end position="77"/>
    </location>
</feature>
<protein>
    <submittedName>
        <fullName evidence="3">Discoidin domain-containing protein</fullName>
    </submittedName>
</protein>
<dbReference type="InterPro" id="IPR000421">
    <property type="entry name" value="FA58C"/>
</dbReference>
<proteinExistence type="predicted"/>
<dbReference type="PROSITE" id="PS50022">
    <property type="entry name" value="FA58C_3"/>
    <property type="match status" value="1"/>
</dbReference>
<dbReference type="AlphaFoldDB" id="A0A939PMD5"/>
<organism evidence="3 4">
    <name type="scientific">Actinomadura barringtoniae</name>
    <dbReference type="NCBI Taxonomy" id="1427535"/>
    <lineage>
        <taxon>Bacteria</taxon>
        <taxon>Bacillati</taxon>
        <taxon>Actinomycetota</taxon>
        <taxon>Actinomycetes</taxon>
        <taxon>Streptosporangiales</taxon>
        <taxon>Thermomonosporaceae</taxon>
        <taxon>Actinomadura</taxon>
    </lineage>
</organism>
<dbReference type="Proteomes" id="UP000669179">
    <property type="component" value="Unassembled WGS sequence"/>
</dbReference>
<accession>A0A939PMD5</accession>
<comment type="caution">
    <text evidence="3">The sequence shown here is derived from an EMBL/GenBank/DDBJ whole genome shotgun (WGS) entry which is preliminary data.</text>
</comment>
<reference evidence="3" key="1">
    <citation type="submission" date="2021-03" db="EMBL/GenBank/DDBJ databases">
        <authorList>
            <person name="Kanchanasin P."/>
            <person name="Saeng-In P."/>
            <person name="Phongsopitanun W."/>
            <person name="Yuki M."/>
            <person name="Kudo T."/>
            <person name="Ohkuma M."/>
            <person name="Tanasupawat S."/>
        </authorList>
    </citation>
    <scope>NUCLEOTIDE SEQUENCE</scope>
    <source>
        <strain evidence="3">GKU 128</strain>
    </source>
</reference>
<dbReference type="InterPro" id="IPR008979">
    <property type="entry name" value="Galactose-bd-like_sf"/>
</dbReference>